<dbReference type="AlphaFoldDB" id="A0A3E0I007"/>
<evidence type="ECO:0000313" key="1">
    <source>
        <dbReference type="EMBL" id="REH51971.1"/>
    </source>
</evidence>
<reference evidence="1 2" key="1">
    <citation type="submission" date="2018-08" db="EMBL/GenBank/DDBJ databases">
        <title>Genomic Encyclopedia of Archaeal and Bacterial Type Strains, Phase II (KMG-II): from individual species to whole genera.</title>
        <authorList>
            <person name="Goeker M."/>
        </authorList>
    </citation>
    <scope>NUCLEOTIDE SEQUENCE [LARGE SCALE GENOMIC DNA]</scope>
    <source>
        <strain evidence="1 2">DSM 45791</strain>
    </source>
</reference>
<dbReference type="OrthoDB" id="9957186at2"/>
<organism evidence="1 2">
    <name type="scientific">Kutzneria buriramensis</name>
    <dbReference type="NCBI Taxonomy" id="1045776"/>
    <lineage>
        <taxon>Bacteria</taxon>
        <taxon>Bacillati</taxon>
        <taxon>Actinomycetota</taxon>
        <taxon>Actinomycetes</taxon>
        <taxon>Pseudonocardiales</taxon>
        <taxon>Pseudonocardiaceae</taxon>
        <taxon>Kutzneria</taxon>
    </lineage>
</organism>
<dbReference type="Proteomes" id="UP000256269">
    <property type="component" value="Unassembled WGS sequence"/>
</dbReference>
<evidence type="ECO:0000313" key="2">
    <source>
        <dbReference type="Proteomes" id="UP000256269"/>
    </source>
</evidence>
<keyword evidence="2" id="KW-1185">Reference proteome</keyword>
<dbReference type="RefSeq" id="WP_116173981.1">
    <property type="nucleotide sequence ID" value="NZ_CP144375.1"/>
</dbReference>
<accession>A0A3E0I007</accession>
<protein>
    <submittedName>
        <fullName evidence="1">Uncharacterized protein</fullName>
    </submittedName>
</protein>
<comment type="caution">
    <text evidence="1">The sequence shown here is derived from an EMBL/GenBank/DDBJ whole genome shotgun (WGS) entry which is preliminary data.</text>
</comment>
<sequence length="133" mass="14228">MSDAAARLRELISHYDRLLMGQDEIVTPERVELARMTAAAGRLLFRHKGWDDSHPVARTLAAADAFVAGPSDDTYSEYVRVATNSYPFGAGDGCFKLPGYDSCEPGSGCTTGAGSLWSIASVIGHETTLIVMS</sequence>
<name>A0A3E0I007_9PSEU</name>
<gene>
    <name evidence="1" type="ORF">BCF44_103420</name>
</gene>
<dbReference type="EMBL" id="QUNO01000003">
    <property type="protein sequence ID" value="REH51971.1"/>
    <property type="molecule type" value="Genomic_DNA"/>
</dbReference>
<proteinExistence type="predicted"/>